<protein>
    <recommendedName>
        <fullName evidence="2">Large ribosomal subunit protein mL59 domain-containing protein</fullName>
    </recommendedName>
</protein>
<keyword evidence="4" id="KW-1185">Reference proteome</keyword>
<dbReference type="AlphaFoldDB" id="A0A0C3G5I8"/>
<feature type="compositionally biased region" description="Polar residues" evidence="1">
    <location>
        <begin position="43"/>
        <end position="56"/>
    </location>
</feature>
<evidence type="ECO:0000313" key="4">
    <source>
        <dbReference type="Proteomes" id="UP000054166"/>
    </source>
</evidence>
<dbReference type="InterPro" id="IPR040922">
    <property type="entry name" value="Ribosomal_mL59_dom"/>
</dbReference>
<evidence type="ECO:0000313" key="3">
    <source>
        <dbReference type="EMBL" id="KIM91525.1"/>
    </source>
</evidence>
<accession>A0A0C3G5I8</accession>
<gene>
    <name evidence="3" type="ORF">PILCRDRAFT_810816</name>
</gene>
<dbReference type="PANTHER" id="PTHR28041">
    <property type="entry name" value="54S RIBOSOMAL PROTEIN L25, MITOCHONDRIAL"/>
    <property type="match status" value="1"/>
</dbReference>
<organism evidence="3 4">
    <name type="scientific">Piloderma croceum (strain F 1598)</name>
    <dbReference type="NCBI Taxonomy" id="765440"/>
    <lineage>
        <taxon>Eukaryota</taxon>
        <taxon>Fungi</taxon>
        <taxon>Dikarya</taxon>
        <taxon>Basidiomycota</taxon>
        <taxon>Agaricomycotina</taxon>
        <taxon>Agaricomycetes</taxon>
        <taxon>Agaricomycetidae</taxon>
        <taxon>Atheliales</taxon>
        <taxon>Atheliaceae</taxon>
        <taxon>Piloderma</taxon>
    </lineage>
</organism>
<feature type="domain" description="Large ribosomal subunit protein mL59" evidence="2">
    <location>
        <begin position="13"/>
        <end position="191"/>
    </location>
</feature>
<dbReference type="GO" id="GO:0005762">
    <property type="term" value="C:mitochondrial large ribosomal subunit"/>
    <property type="evidence" value="ECO:0007669"/>
    <property type="project" value="InterPro"/>
</dbReference>
<sequence>MSVQARAASALQAIKKFRRKEIRAPTIRVLAPYRAPIPRHLSSPASTDAAQPTAYGQPNPFLPRFNTKTKRWAPAKYSLRQQAELIKQAKLSNTLHLLPPGPKLAVSDIQEYIVPPSTLKLLKGQKWAQGDAVMWEGEPKPQVVGADIGNRLYAGKKRMFKGHKHERTKAKRVMRRRILLKDMNKRIIRYRGYYQRRQPHPLKPAKATKSSKLPF</sequence>
<dbReference type="InParanoid" id="A0A0C3G5I8"/>
<dbReference type="InterPro" id="IPR037507">
    <property type="entry name" value="Ribosomal_mL59"/>
</dbReference>
<evidence type="ECO:0000259" key="2">
    <source>
        <dbReference type="Pfam" id="PF18126"/>
    </source>
</evidence>
<reference evidence="4" key="2">
    <citation type="submission" date="2015-01" db="EMBL/GenBank/DDBJ databases">
        <title>Evolutionary Origins and Diversification of the Mycorrhizal Mutualists.</title>
        <authorList>
            <consortium name="DOE Joint Genome Institute"/>
            <consortium name="Mycorrhizal Genomics Consortium"/>
            <person name="Kohler A."/>
            <person name="Kuo A."/>
            <person name="Nagy L.G."/>
            <person name="Floudas D."/>
            <person name="Copeland A."/>
            <person name="Barry K.W."/>
            <person name="Cichocki N."/>
            <person name="Veneault-Fourrey C."/>
            <person name="LaButti K."/>
            <person name="Lindquist E.A."/>
            <person name="Lipzen A."/>
            <person name="Lundell T."/>
            <person name="Morin E."/>
            <person name="Murat C."/>
            <person name="Riley R."/>
            <person name="Ohm R."/>
            <person name="Sun H."/>
            <person name="Tunlid A."/>
            <person name="Henrissat B."/>
            <person name="Grigoriev I.V."/>
            <person name="Hibbett D.S."/>
            <person name="Martin F."/>
        </authorList>
    </citation>
    <scope>NUCLEOTIDE SEQUENCE [LARGE SCALE GENOMIC DNA]</scope>
    <source>
        <strain evidence="4">F 1598</strain>
    </source>
</reference>
<dbReference type="STRING" id="765440.A0A0C3G5I8"/>
<dbReference type="PANTHER" id="PTHR28041:SF1">
    <property type="entry name" value="LARGE RIBOSOMAL SUBUNIT PROTEIN ML59"/>
    <property type="match status" value="1"/>
</dbReference>
<dbReference type="HOGENOM" id="CLU_058283_0_0_1"/>
<reference evidence="3 4" key="1">
    <citation type="submission" date="2014-04" db="EMBL/GenBank/DDBJ databases">
        <authorList>
            <consortium name="DOE Joint Genome Institute"/>
            <person name="Kuo A."/>
            <person name="Tarkka M."/>
            <person name="Buscot F."/>
            <person name="Kohler A."/>
            <person name="Nagy L.G."/>
            <person name="Floudas D."/>
            <person name="Copeland A."/>
            <person name="Barry K.W."/>
            <person name="Cichocki N."/>
            <person name="Veneault-Fourrey C."/>
            <person name="LaButti K."/>
            <person name="Lindquist E.A."/>
            <person name="Lipzen A."/>
            <person name="Lundell T."/>
            <person name="Morin E."/>
            <person name="Murat C."/>
            <person name="Sun H."/>
            <person name="Tunlid A."/>
            <person name="Henrissat B."/>
            <person name="Grigoriev I.V."/>
            <person name="Hibbett D.S."/>
            <person name="Martin F."/>
            <person name="Nordberg H.P."/>
            <person name="Cantor M.N."/>
            <person name="Hua S.X."/>
        </authorList>
    </citation>
    <scope>NUCLEOTIDE SEQUENCE [LARGE SCALE GENOMIC DNA]</scope>
    <source>
        <strain evidence="3 4">F 1598</strain>
    </source>
</reference>
<feature type="region of interest" description="Disordered" evidence="1">
    <location>
        <begin position="40"/>
        <end position="62"/>
    </location>
</feature>
<dbReference type="EMBL" id="KN832971">
    <property type="protein sequence ID" value="KIM91525.1"/>
    <property type="molecule type" value="Genomic_DNA"/>
</dbReference>
<name>A0A0C3G5I8_PILCF</name>
<dbReference type="OrthoDB" id="18529at2759"/>
<dbReference type="GO" id="GO:0003735">
    <property type="term" value="F:structural constituent of ribosome"/>
    <property type="evidence" value="ECO:0007669"/>
    <property type="project" value="InterPro"/>
</dbReference>
<evidence type="ECO:0000256" key="1">
    <source>
        <dbReference type="SAM" id="MobiDB-lite"/>
    </source>
</evidence>
<dbReference type="Proteomes" id="UP000054166">
    <property type="component" value="Unassembled WGS sequence"/>
</dbReference>
<proteinExistence type="predicted"/>
<dbReference type="Pfam" id="PF18126">
    <property type="entry name" value="Mitoc_mL59"/>
    <property type="match status" value="1"/>
</dbReference>